<dbReference type="GO" id="GO:0005829">
    <property type="term" value="C:cytosol"/>
    <property type="evidence" value="ECO:0007669"/>
    <property type="project" value="TreeGrafter"/>
</dbReference>
<dbReference type="OrthoDB" id="9803101at2"/>
<dbReference type="Pfam" id="PF01042">
    <property type="entry name" value="Ribonuc_L-PSP"/>
    <property type="match status" value="1"/>
</dbReference>
<dbReference type="STRING" id="1121328.JWYL7_1195"/>
<dbReference type="GO" id="GO:0019239">
    <property type="term" value="F:deaminase activity"/>
    <property type="evidence" value="ECO:0007669"/>
    <property type="project" value="TreeGrafter"/>
</dbReference>
<dbReference type="EMBL" id="LSFY01000001">
    <property type="protein sequence ID" value="KXZ40120.1"/>
    <property type="molecule type" value="Genomic_DNA"/>
</dbReference>
<dbReference type="NCBIfam" id="TIGR00004">
    <property type="entry name" value="Rid family detoxifying hydrolase"/>
    <property type="match status" value="1"/>
</dbReference>
<dbReference type="RefSeq" id="WP_066070449.1">
    <property type="nucleotide sequence ID" value="NZ_FRBG01000009.1"/>
</dbReference>
<dbReference type="Proteomes" id="UP000323392">
    <property type="component" value="Unassembled WGS sequence"/>
</dbReference>
<keyword evidence="5" id="KW-1185">Reference proteome</keyword>
<dbReference type="Proteomes" id="UP000092605">
    <property type="component" value="Unassembled WGS sequence"/>
</dbReference>
<dbReference type="InterPro" id="IPR006175">
    <property type="entry name" value="YjgF/YER057c/UK114"/>
</dbReference>
<reference evidence="2 4" key="1">
    <citation type="submission" date="2016-02" db="EMBL/GenBank/DDBJ databases">
        <title>Draft genome sequence for Clostridium paradoxum JW-YL-7.</title>
        <authorList>
            <person name="Utturkar S.M."/>
            <person name="Lancaster A."/>
            <person name="Poole F.L."/>
            <person name="Adams M.W."/>
            <person name="Brown S.D."/>
        </authorList>
    </citation>
    <scope>NUCLEOTIDE SEQUENCE [LARGE SCALE GENOMIC DNA]</scope>
    <source>
        <strain evidence="2 4">JW-YL-7</strain>
    </source>
</reference>
<dbReference type="AlphaFoldDB" id="A0A150FSW2"/>
<name>A0A150FSW2_CLOPD</name>
<evidence type="ECO:0000313" key="3">
    <source>
        <dbReference type="EMBL" id="SHL02516.1"/>
    </source>
</evidence>
<sequence length="127" mass="14213">MEKQIIHTENAPKAIGPYSQAIKAGNMLFISGQVPFDPVTMEIVSQDVQEQTKRVLENLKAILEAANASFDNVVKTTVFIKDMDDFAKINEVYAEYFKDNKPARACVEVARLPRDVKVEIEAIAIVE</sequence>
<dbReference type="FunFam" id="3.30.1330.40:FF:000001">
    <property type="entry name" value="L-PSP family endoribonuclease"/>
    <property type="match status" value="1"/>
</dbReference>
<comment type="similarity">
    <text evidence="1">Belongs to the RutC family.</text>
</comment>
<dbReference type="InterPro" id="IPR035959">
    <property type="entry name" value="RutC-like_sf"/>
</dbReference>
<dbReference type="EMBL" id="FRBG01000009">
    <property type="protein sequence ID" value="SHL02516.1"/>
    <property type="molecule type" value="Genomic_DNA"/>
</dbReference>
<dbReference type="InterPro" id="IPR006056">
    <property type="entry name" value="RidA"/>
</dbReference>
<dbReference type="PATRIC" id="fig|1121328.3.peg.1204"/>
<dbReference type="PROSITE" id="PS01094">
    <property type="entry name" value="UPF0076"/>
    <property type="match status" value="1"/>
</dbReference>
<evidence type="ECO:0000256" key="1">
    <source>
        <dbReference type="ARBA" id="ARBA00010552"/>
    </source>
</evidence>
<evidence type="ECO:0000313" key="2">
    <source>
        <dbReference type="EMBL" id="KXZ40120.1"/>
    </source>
</evidence>
<dbReference type="CDD" id="cd00448">
    <property type="entry name" value="YjgF_YER057c_UK114_family"/>
    <property type="match status" value="1"/>
</dbReference>
<proteinExistence type="inferred from homology"/>
<reference evidence="3 5" key="2">
    <citation type="submission" date="2016-11" db="EMBL/GenBank/DDBJ databases">
        <authorList>
            <person name="Varghese N."/>
            <person name="Submissions S."/>
        </authorList>
    </citation>
    <scope>NUCLEOTIDE SEQUENCE [LARGE SCALE GENOMIC DNA]</scope>
    <source>
        <strain evidence="3 5">DSM 7308</strain>
    </source>
</reference>
<evidence type="ECO:0000313" key="5">
    <source>
        <dbReference type="Proteomes" id="UP000323392"/>
    </source>
</evidence>
<organism evidence="2 4">
    <name type="scientific">Alkalithermobacter thermoalcaliphilus JW-YL-7 = DSM 7308</name>
    <dbReference type="NCBI Taxonomy" id="1121328"/>
    <lineage>
        <taxon>Bacteria</taxon>
        <taxon>Bacillati</taxon>
        <taxon>Bacillota</taxon>
        <taxon>Clostridia</taxon>
        <taxon>Peptostreptococcales</taxon>
        <taxon>Tepidibacteraceae</taxon>
        <taxon>Alkalithermobacter</taxon>
    </lineage>
</organism>
<dbReference type="InterPro" id="IPR019897">
    <property type="entry name" value="RidA_CS"/>
</dbReference>
<dbReference type="Gene3D" id="3.30.1330.40">
    <property type="entry name" value="RutC-like"/>
    <property type="match status" value="1"/>
</dbReference>
<evidence type="ECO:0000313" key="4">
    <source>
        <dbReference type="Proteomes" id="UP000092605"/>
    </source>
</evidence>
<comment type="caution">
    <text evidence="2">The sequence shown here is derived from an EMBL/GenBank/DDBJ whole genome shotgun (WGS) entry which is preliminary data.</text>
</comment>
<dbReference type="SUPFAM" id="SSF55298">
    <property type="entry name" value="YjgF-like"/>
    <property type="match status" value="1"/>
</dbReference>
<gene>
    <name evidence="2" type="ORF">JWYL7_1195</name>
    <name evidence="3" type="ORF">SAMN05661008_01326</name>
</gene>
<dbReference type="PANTHER" id="PTHR11803:SF39">
    <property type="entry name" value="2-IMINOBUTANOATE_2-IMINOPROPANOATE DEAMINASE"/>
    <property type="match status" value="1"/>
</dbReference>
<accession>A0A150FSW2</accession>
<protein>
    <submittedName>
        <fullName evidence="3">2-iminobutanoate/2-iminopropanoate deaminase</fullName>
    </submittedName>
    <submittedName>
        <fullName evidence="2">Endoribonuclease L-PSP</fullName>
    </submittedName>
</protein>
<dbReference type="PANTHER" id="PTHR11803">
    <property type="entry name" value="2-IMINOBUTANOATE/2-IMINOPROPANOATE DEAMINASE RIDA"/>
    <property type="match status" value="1"/>
</dbReference>